<sequence>MSAADPTAVSPHHAWLDQGHGSKRPEVIKGRVFHYEIMVSKEGRWTIDSVVKETDAGNGEQEAVDEARLLLAGGDCDEVRIIRVRTMPTGYSTKAEILHEVKPPVKAAPVTIKGKVDRVGPCETVADVYGLESRMILARLFRMFLDKHQITTTEMLHNWIYLRKLQDTGNLVNTATHQIAMAQAKELGIPAKDRIRALEKLIHTGMSRARDIVAEKRKLPRFDPQNMEYLSRRITAREGDDSHDFVFTVLVCDHLLGSPSVGGKLEAVLGLMTEGLDPRLGRLLEGVAADALGNADIVKELLGPQHHLAASLCRLADFLHGRLDLDVKGTNPMLARLGGLIKRGQAPSCRAVLLERLLSELKRDHPLDHKEPDAEGGLLERVVTHLRRDGSDEMLGGPLAEQAVSARLLRHRQGVMRKSGMLEAADALARTWKPDIKLIGRGSRDS</sequence>
<evidence type="ECO:0000313" key="3">
    <source>
        <dbReference type="Proteomes" id="UP000019486"/>
    </source>
</evidence>
<reference evidence="2 3" key="1">
    <citation type="submission" date="2013-08" db="EMBL/GenBank/DDBJ databases">
        <title>The genome sequence of Skermanella stibiiresistens.</title>
        <authorList>
            <person name="Zhu W."/>
            <person name="Wang G."/>
        </authorList>
    </citation>
    <scope>NUCLEOTIDE SEQUENCE [LARGE SCALE GENOMIC DNA]</scope>
    <source>
        <strain evidence="2 3">SB22</strain>
    </source>
</reference>
<accession>W9HBM5</accession>
<evidence type="ECO:0000313" key="2">
    <source>
        <dbReference type="EMBL" id="EWY41288.1"/>
    </source>
</evidence>
<comment type="caution">
    <text evidence="2">The sequence shown here is derived from an EMBL/GenBank/DDBJ whole genome shotgun (WGS) entry which is preliminary data.</text>
</comment>
<dbReference type="AlphaFoldDB" id="W9HBM5"/>
<proteinExistence type="predicted"/>
<dbReference type="EMBL" id="AVFL01000004">
    <property type="protein sequence ID" value="EWY41288.1"/>
    <property type="molecule type" value="Genomic_DNA"/>
</dbReference>
<keyword evidence="3" id="KW-1185">Reference proteome</keyword>
<dbReference type="STRING" id="1385369.N825_27445"/>
<evidence type="ECO:0000256" key="1">
    <source>
        <dbReference type="SAM" id="MobiDB-lite"/>
    </source>
</evidence>
<name>W9HBM5_9PROT</name>
<feature type="region of interest" description="Disordered" evidence="1">
    <location>
        <begin position="1"/>
        <end position="21"/>
    </location>
</feature>
<organism evidence="2 3">
    <name type="scientific">Skermanella stibiiresistens SB22</name>
    <dbReference type="NCBI Taxonomy" id="1385369"/>
    <lineage>
        <taxon>Bacteria</taxon>
        <taxon>Pseudomonadati</taxon>
        <taxon>Pseudomonadota</taxon>
        <taxon>Alphaproteobacteria</taxon>
        <taxon>Rhodospirillales</taxon>
        <taxon>Azospirillaceae</taxon>
        <taxon>Skermanella</taxon>
    </lineage>
</organism>
<gene>
    <name evidence="2" type="ORF">N825_27445</name>
</gene>
<protein>
    <submittedName>
        <fullName evidence="2">Uncharacterized protein</fullName>
    </submittedName>
</protein>
<dbReference type="Proteomes" id="UP000019486">
    <property type="component" value="Unassembled WGS sequence"/>
</dbReference>